<organism evidence="3 4">
    <name type="scientific">Adlercreutzia hattorii</name>
    <dbReference type="NCBI Taxonomy" id="2707299"/>
    <lineage>
        <taxon>Bacteria</taxon>
        <taxon>Bacillati</taxon>
        <taxon>Actinomycetota</taxon>
        <taxon>Coriobacteriia</taxon>
        <taxon>Eggerthellales</taxon>
        <taxon>Eggerthellaceae</taxon>
        <taxon>Adlercreutzia</taxon>
    </lineage>
</organism>
<gene>
    <name evidence="3" type="ORF">ADCFC_03180</name>
</gene>
<dbReference type="Proteomes" id="UP000501727">
    <property type="component" value="Chromosome"/>
</dbReference>
<name>A0A6F8SHW7_9ACTN</name>
<reference evidence="4" key="1">
    <citation type="journal article" date="2020" name="Microbiol. Resour. Announc.">
        <title>Complete Genome Sequence of Adlercreutzia sp. Strain 8CFCBH1, a Potent Producer of Equol, Isolated from Healthy Japanese Feces.</title>
        <authorList>
            <person name="Ogata Y."/>
            <person name="Sakamoto M."/>
            <person name="Ohkuma M."/>
            <person name="Hattori M."/>
            <person name="Suda W."/>
        </authorList>
    </citation>
    <scope>NUCLEOTIDE SEQUENCE [LARGE SCALE GENOMIC DNA]</scope>
    <source>
        <strain evidence="4">8CFCBH1</strain>
    </source>
</reference>
<dbReference type="PANTHER" id="PTHR30204:SF98">
    <property type="entry name" value="HTH-TYPE TRANSCRIPTIONAL REGULATOR ADHR"/>
    <property type="match status" value="1"/>
</dbReference>
<dbReference type="KEGG" id="ahat:ADCFC_04380"/>
<dbReference type="InterPro" id="IPR047057">
    <property type="entry name" value="MerR_fam"/>
</dbReference>
<dbReference type="PANTHER" id="PTHR30204">
    <property type="entry name" value="REDOX-CYCLING DRUG-SENSING TRANSCRIPTIONAL ACTIVATOR SOXR"/>
    <property type="match status" value="1"/>
</dbReference>
<protein>
    <submittedName>
        <fullName evidence="3">Transcriptional regulator</fullName>
    </submittedName>
</protein>
<keyword evidence="4" id="KW-1185">Reference proteome</keyword>
<sequence>MTQLYSMKQVCETTGLTYETLKFYCNQGLVPNVKRGANNRRVFDERDVEWVKSLTCLKRCDMSIQEMKEYLALCLQGAASIPERKTMLEAKRARLAELLVEVQKSIDYIDWKQGFYDDVLAGRTEYASNLLPR</sequence>
<evidence type="ECO:0000313" key="4">
    <source>
        <dbReference type="Proteomes" id="UP000501727"/>
    </source>
</evidence>
<dbReference type="SMART" id="SM00422">
    <property type="entry name" value="HTH_MERR"/>
    <property type="match status" value="1"/>
</dbReference>
<evidence type="ECO:0000256" key="1">
    <source>
        <dbReference type="ARBA" id="ARBA00023125"/>
    </source>
</evidence>
<feature type="domain" description="HTH merR-type" evidence="2">
    <location>
        <begin position="4"/>
        <end position="73"/>
    </location>
</feature>
<dbReference type="SUPFAM" id="SSF46955">
    <property type="entry name" value="Putative DNA-binding domain"/>
    <property type="match status" value="1"/>
</dbReference>
<keyword evidence="1" id="KW-0238">DNA-binding</keyword>
<dbReference type="RefSeq" id="WP_114538802.1">
    <property type="nucleotide sequence ID" value="NZ_AP022829.1"/>
</dbReference>
<dbReference type="GO" id="GO:0003677">
    <property type="term" value="F:DNA binding"/>
    <property type="evidence" value="ECO:0007669"/>
    <property type="project" value="UniProtKB-KW"/>
</dbReference>
<dbReference type="Pfam" id="PF13411">
    <property type="entry name" value="MerR_1"/>
    <property type="match status" value="1"/>
</dbReference>
<evidence type="ECO:0000259" key="2">
    <source>
        <dbReference type="PROSITE" id="PS50937"/>
    </source>
</evidence>
<dbReference type="Gene3D" id="1.10.1660.10">
    <property type="match status" value="1"/>
</dbReference>
<evidence type="ECO:0000313" key="3">
    <source>
        <dbReference type="EMBL" id="BCA87819.1"/>
    </source>
</evidence>
<proteinExistence type="predicted"/>
<dbReference type="InterPro" id="IPR009061">
    <property type="entry name" value="DNA-bd_dom_put_sf"/>
</dbReference>
<reference evidence="4" key="2">
    <citation type="submission" date="2020-03" db="EMBL/GenBank/DDBJ databases">
        <title>Complete Genome Sequence of Adlercreutzia sp. strain 8CFCBH1 Producing Equol, Isolated from Healthy Japanese Feces.</title>
        <authorList>
            <person name="Ogata Y."/>
            <person name="Sakamoto M."/>
            <person name="Ohkuma M."/>
            <person name="Hattori M."/>
            <person name="Suda W."/>
        </authorList>
    </citation>
    <scope>NUCLEOTIDE SEQUENCE [LARGE SCALE GENOMIC DNA]</scope>
    <source>
        <strain evidence="4">8CFCBH1</strain>
    </source>
</reference>
<dbReference type="EMBL" id="AP022829">
    <property type="protein sequence ID" value="BCA87819.1"/>
    <property type="molecule type" value="Genomic_DNA"/>
</dbReference>
<dbReference type="AlphaFoldDB" id="A0A6F8SHW7"/>
<dbReference type="InterPro" id="IPR000551">
    <property type="entry name" value="MerR-type_HTH_dom"/>
</dbReference>
<dbReference type="PROSITE" id="PS50937">
    <property type="entry name" value="HTH_MERR_2"/>
    <property type="match status" value="1"/>
</dbReference>
<dbReference type="GO" id="GO:0003700">
    <property type="term" value="F:DNA-binding transcription factor activity"/>
    <property type="evidence" value="ECO:0007669"/>
    <property type="project" value="InterPro"/>
</dbReference>
<accession>A0A6F8SHW7</accession>
<dbReference type="CDD" id="cd01109">
    <property type="entry name" value="HTH_YyaN"/>
    <property type="match status" value="1"/>
</dbReference>